<feature type="binding site" evidence="2">
    <location>
        <position position="43"/>
    </location>
    <ligand>
        <name>Mg(2+)</name>
        <dbReference type="ChEBI" id="CHEBI:18420"/>
    </ligand>
</feature>
<dbReference type="EC" id="2.5.1.-" evidence="2"/>
<name>A0AA45WKR8_9BACL</name>
<organism evidence="3 4">
    <name type="scientific">Laceyella tengchongensis</name>
    <dbReference type="NCBI Taxonomy" id="574699"/>
    <lineage>
        <taxon>Bacteria</taxon>
        <taxon>Bacillati</taxon>
        <taxon>Bacillota</taxon>
        <taxon>Bacilli</taxon>
        <taxon>Bacillales</taxon>
        <taxon>Thermoactinomycetaceae</taxon>
        <taxon>Laceyella</taxon>
    </lineage>
</organism>
<dbReference type="GO" id="GO:0030145">
    <property type="term" value="F:manganese ion binding"/>
    <property type="evidence" value="ECO:0007669"/>
    <property type="project" value="TreeGrafter"/>
</dbReference>
<sequence length="263" mass="30183">MIKSLKRFVSAENPDKGAKRTKEELLESIKSAPLPEHVAIITDGNGRWAKKRGLPRTAGHAQGMKRVRETIRAADALGIKVLTFYSFSTENWKRPQDEVEYLMKLPIEFLKTDLNELIERNVKVQMLGEKSKTPSATQQALLAFEEKTKDNTGLILNFAINYGSRDEILQAVHRIIDDVQNGHIDKEQVNEQLMSQYLLTKGLPDPDLVIRTSGEIRVSNFLLWQLAYSELLFTDVLWPDFTDEIFYEAIEDFQRRSRRFGAV</sequence>
<dbReference type="GO" id="GO:0016094">
    <property type="term" value="P:polyprenol biosynthetic process"/>
    <property type="evidence" value="ECO:0007669"/>
    <property type="project" value="TreeGrafter"/>
</dbReference>
<dbReference type="HAMAP" id="MF_01139">
    <property type="entry name" value="ISPT"/>
    <property type="match status" value="1"/>
</dbReference>
<proteinExistence type="inferred from homology"/>
<dbReference type="NCBIfam" id="NF011405">
    <property type="entry name" value="PRK14830.1"/>
    <property type="match status" value="1"/>
</dbReference>
<dbReference type="InterPro" id="IPR036424">
    <property type="entry name" value="UPP_synth-like_sf"/>
</dbReference>
<feature type="binding site" evidence="2">
    <location>
        <position position="56"/>
    </location>
    <ligand>
        <name>substrate</name>
    </ligand>
</feature>
<comment type="cofactor">
    <cofactor evidence="2">
        <name>Mg(2+)</name>
        <dbReference type="ChEBI" id="CHEBI:18420"/>
    </cofactor>
    <text evidence="2">Binds 2 magnesium ions per subunit.</text>
</comment>
<evidence type="ECO:0000313" key="3">
    <source>
        <dbReference type="EMBL" id="SMP08333.1"/>
    </source>
</evidence>
<dbReference type="PROSITE" id="PS01066">
    <property type="entry name" value="UPP_SYNTHASE"/>
    <property type="match status" value="1"/>
</dbReference>
<keyword evidence="1 2" id="KW-0808">Transferase</keyword>
<dbReference type="InterPro" id="IPR018520">
    <property type="entry name" value="UPP_synth-like_CS"/>
</dbReference>
<dbReference type="EMBL" id="FXTU01000002">
    <property type="protein sequence ID" value="SMP08333.1"/>
    <property type="molecule type" value="Genomic_DNA"/>
</dbReference>
<comment type="caution">
    <text evidence="3">The sequence shown here is derived from an EMBL/GenBank/DDBJ whole genome shotgun (WGS) entry which is preliminary data.</text>
</comment>
<dbReference type="InterPro" id="IPR001441">
    <property type="entry name" value="UPP_synth-like"/>
</dbReference>
<feature type="binding site" evidence="2">
    <location>
        <position position="94"/>
    </location>
    <ligand>
        <name>substrate</name>
    </ligand>
</feature>
<dbReference type="Pfam" id="PF01255">
    <property type="entry name" value="Prenyltransf"/>
    <property type="match status" value="1"/>
</dbReference>
<comment type="function">
    <text evidence="2">Catalyzes the condensation of isopentenyl diphosphate (IPP) with allylic pyrophosphates generating different type of terpenoids.</text>
</comment>
<dbReference type="GO" id="GO:0008834">
    <property type="term" value="F:ditrans,polycis-undecaprenyl-diphosphate synthase [(2E,6E)-farnesyl-diphosphate specific] activity"/>
    <property type="evidence" value="ECO:0007669"/>
    <property type="project" value="TreeGrafter"/>
</dbReference>
<comment type="subunit">
    <text evidence="2">Homodimer.</text>
</comment>
<keyword evidence="4" id="KW-1185">Reference proteome</keyword>
<gene>
    <name evidence="3" type="ORF">SAMN06265361_1026</name>
</gene>
<feature type="active site" evidence="2">
    <location>
        <position position="43"/>
    </location>
</feature>
<evidence type="ECO:0000256" key="2">
    <source>
        <dbReference type="HAMAP-Rule" id="MF_01139"/>
    </source>
</evidence>
<dbReference type="RefSeq" id="WP_022736260.1">
    <property type="nucleotide sequence ID" value="NZ_FXTU01000002.1"/>
</dbReference>
<evidence type="ECO:0000313" key="4">
    <source>
        <dbReference type="Proteomes" id="UP001157946"/>
    </source>
</evidence>
<protein>
    <recommendedName>
        <fullName evidence="2">Isoprenyl transferase</fullName>
        <ecNumber evidence="2">2.5.1.-</ecNumber>
    </recommendedName>
</protein>
<keyword evidence="2" id="KW-0479">Metal-binding</keyword>
<feature type="binding site" evidence="2">
    <location>
        <begin position="44"/>
        <end position="47"/>
    </location>
    <ligand>
        <name>substrate</name>
    </ligand>
</feature>
<dbReference type="GO" id="GO:0000287">
    <property type="term" value="F:magnesium ion binding"/>
    <property type="evidence" value="ECO:0007669"/>
    <property type="project" value="UniProtKB-UniRule"/>
</dbReference>
<comment type="similarity">
    <text evidence="2">Belongs to the UPP synthase family.</text>
</comment>
<dbReference type="Proteomes" id="UP001157946">
    <property type="component" value="Unassembled WGS sequence"/>
</dbReference>
<dbReference type="CDD" id="cd00475">
    <property type="entry name" value="Cis_IPPS"/>
    <property type="match status" value="1"/>
</dbReference>
<dbReference type="FunFam" id="3.40.1180.10:FF:000001">
    <property type="entry name" value="(2E,6E)-farnesyl-diphosphate-specific ditrans,polycis-undecaprenyl-diphosphate synthase"/>
    <property type="match status" value="1"/>
</dbReference>
<feature type="binding site" evidence="2">
    <location>
        <position position="230"/>
    </location>
    <ligand>
        <name>Mg(2+)</name>
        <dbReference type="ChEBI" id="CHEBI:18420"/>
    </ligand>
</feature>
<dbReference type="PANTHER" id="PTHR10291:SF0">
    <property type="entry name" value="DEHYDRODOLICHYL DIPHOSPHATE SYNTHASE 2"/>
    <property type="match status" value="1"/>
</dbReference>
<feature type="binding site" evidence="2">
    <location>
        <begin position="217"/>
        <end position="219"/>
    </location>
    <ligand>
        <name>substrate</name>
    </ligand>
</feature>
<dbReference type="AlphaFoldDB" id="A0AA45WKR8"/>
<reference evidence="3" key="1">
    <citation type="submission" date="2017-05" db="EMBL/GenBank/DDBJ databases">
        <authorList>
            <person name="Varghese N."/>
            <person name="Submissions S."/>
        </authorList>
    </citation>
    <scope>NUCLEOTIDE SEQUENCE</scope>
    <source>
        <strain evidence="3">DSM 45262</strain>
    </source>
</reference>
<dbReference type="NCBIfam" id="TIGR00055">
    <property type="entry name" value="uppS"/>
    <property type="match status" value="1"/>
</dbReference>
<feature type="binding site" evidence="2">
    <location>
        <begin position="88"/>
        <end position="90"/>
    </location>
    <ligand>
        <name>substrate</name>
    </ligand>
</feature>
<feature type="binding site" evidence="2">
    <location>
        <position position="60"/>
    </location>
    <ligand>
        <name>substrate</name>
    </ligand>
</feature>
<evidence type="ECO:0000256" key="1">
    <source>
        <dbReference type="ARBA" id="ARBA00022679"/>
    </source>
</evidence>
<feature type="active site" description="Proton acceptor" evidence="2">
    <location>
        <position position="91"/>
    </location>
</feature>
<dbReference type="GO" id="GO:0005829">
    <property type="term" value="C:cytosol"/>
    <property type="evidence" value="ECO:0007669"/>
    <property type="project" value="TreeGrafter"/>
</dbReference>
<keyword evidence="2" id="KW-0460">Magnesium</keyword>
<dbReference type="SUPFAM" id="SSF64005">
    <property type="entry name" value="Undecaprenyl diphosphate synthase"/>
    <property type="match status" value="1"/>
</dbReference>
<feature type="binding site" evidence="2">
    <location>
        <position position="211"/>
    </location>
    <ligand>
        <name>substrate</name>
    </ligand>
</feature>
<accession>A0AA45WKR8</accession>
<feature type="binding site" evidence="2">
    <location>
        <position position="48"/>
    </location>
    <ligand>
        <name>substrate</name>
    </ligand>
</feature>
<dbReference type="Gene3D" id="3.40.1180.10">
    <property type="entry name" value="Decaprenyl diphosphate synthase-like"/>
    <property type="match status" value="1"/>
</dbReference>
<feature type="binding site" evidence="2">
    <location>
        <position position="92"/>
    </location>
    <ligand>
        <name>substrate</name>
    </ligand>
</feature>
<dbReference type="PANTHER" id="PTHR10291">
    <property type="entry name" value="DEHYDRODOLICHYL DIPHOSPHATE SYNTHASE FAMILY MEMBER"/>
    <property type="match status" value="1"/>
</dbReference>